<name>A0AAV4NYU7_CAEEX</name>
<protein>
    <submittedName>
        <fullName evidence="1">Uncharacterized protein</fullName>
    </submittedName>
</protein>
<keyword evidence="2" id="KW-1185">Reference proteome</keyword>
<evidence type="ECO:0000313" key="2">
    <source>
        <dbReference type="Proteomes" id="UP001054945"/>
    </source>
</evidence>
<organism evidence="1 2">
    <name type="scientific">Caerostris extrusa</name>
    <name type="common">Bark spider</name>
    <name type="synonym">Caerostris bankana</name>
    <dbReference type="NCBI Taxonomy" id="172846"/>
    <lineage>
        <taxon>Eukaryota</taxon>
        <taxon>Metazoa</taxon>
        <taxon>Ecdysozoa</taxon>
        <taxon>Arthropoda</taxon>
        <taxon>Chelicerata</taxon>
        <taxon>Arachnida</taxon>
        <taxon>Araneae</taxon>
        <taxon>Araneomorphae</taxon>
        <taxon>Entelegynae</taxon>
        <taxon>Araneoidea</taxon>
        <taxon>Araneidae</taxon>
        <taxon>Caerostris</taxon>
    </lineage>
</organism>
<reference evidence="1 2" key="1">
    <citation type="submission" date="2021-06" db="EMBL/GenBank/DDBJ databases">
        <title>Caerostris extrusa draft genome.</title>
        <authorList>
            <person name="Kono N."/>
            <person name="Arakawa K."/>
        </authorList>
    </citation>
    <scope>NUCLEOTIDE SEQUENCE [LARGE SCALE GENOMIC DNA]</scope>
</reference>
<accession>A0AAV4NYU7</accession>
<dbReference type="EMBL" id="BPLR01021374">
    <property type="protein sequence ID" value="GIX88938.1"/>
    <property type="molecule type" value="Genomic_DNA"/>
</dbReference>
<gene>
    <name evidence="1" type="ORF">CEXT_783631</name>
</gene>
<comment type="caution">
    <text evidence="1">The sequence shown here is derived from an EMBL/GenBank/DDBJ whole genome shotgun (WGS) entry which is preliminary data.</text>
</comment>
<sequence length="129" mass="15255">MAHTAMISVYGFNLHNSATKRGDNIHGNPEFNVTRRVEQDEPLFGSFVINLMKYAWDRRGEGFNILSDLWRREDHCFWHYYTLVMAFNQLLHDLEGWLVIEMSNLLLTRSRNGDFACLDELNIHWHDVV</sequence>
<evidence type="ECO:0000313" key="1">
    <source>
        <dbReference type="EMBL" id="GIX88938.1"/>
    </source>
</evidence>
<proteinExistence type="predicted"/>
<dbReference type="Proteomes" id="UP001054945">
    <property type="component" value="Unassembled WGS sequence"/>
</dbReference>
<dbReference type="AlphaFoldDB" id="A0AAV4NYU7"/>